<keyword evidence="2" id="KW-0732">Signal</keyword>
<dbReference type="Gene3D" id="1.20.1420.20">
    <property type="entry name" value="M75 peptidase, HXXE motif"/>
    <property type="match status" value="1"/>
</dbReference>
<reference evidence="5" key="1">
    <citation type="submission" date="2019-07" db="EMBL/GenBank/DDBJ databases">
        <title>Chitinimonas sp. nov., isolated from Ny-Alesund, arctica soil.</title>
        <authorList>
            <person name="Xu Q."/>
            <person name="Peng F."/>
        </authorList>
    </citation>
    <scope>NUCLEOTIDE SEQUENCE [LARGE SCALE GENOMIC DNA]</scope>
    <source>
        <strain evidence="5">R3-44</strain>
    </source>
</reference>
<evidence type="ECO:0000313" key="4">
    <source>
        <dbReference type="EMBL" id="QDQ27444.1"/>
    </source>
</evidence>
<comment type="subcellular location">
    <subcellularLocation>
        <location evidence="1">Cell envelope</location>
    </subcellularLocation>
</comment>
<evidence type="ECO:0000313" key="5">
    <source>
        <dbReference type="Proteomes" id="UP000317550"/>
    </source>
</evidence>
<sequence>MDTLCQRKSPATIDAARLAWQQTYLAWRALEALPMGPIMSRRTAWQIDVWPTKLEKVEEAVRLVQPDAAIADSVGAAAQGLPALEYLLWGDDRAKAQMGRLQFRKRCQYAEALAADIVAETDGLVKDWRLYAKTPLDADSGRQQFEDAVNLIAGSMENLRDKKMARLGSNKLVKKTGRQDFDAWRSKNTRAGLDASLDALESLFFSSQNGPSFADRLGQAGKPLLVRHLKDEFATAAKLLGKLPEDMATSLANNPAAGQALLDSLKRLQGLVELQVADAVGVTIGFKDSDGD</sequence>
<accession>A0A516SH05</accession>
<dbReference type="KEGG" id="cari:FNU76_14360"/>
<dbReference type="InterPro" id="IPR034984">
    <property type="entry name" value="Imelysin-like_IPPA"/>
</dbReference>
<proteinExistence type="predicted"/>
<dbReference type="InterPro" id="IPR018976">
    <property type="entry name" value="Imelysin-like"/>
</dbReference>
<dbReference type="CDD" id="cd14659">
    <property type="entry name" value="Imelysin-like_IPPA"/>
    <property type="match status" value="1"/>
</dbReference>
<dbReference type="EMBL" id="CP041730">
    <property type="protein sequence ID" value="QDQ27444.1"/>
    <property type="molecule type" value="Genomic_DNA"/>
</dbReference>
<organism evidence="4 5">
    <name type="scientific">Chitinimonas arctica</name>
    <dbReference type="NCBI Taxonomy" id="2594795"/>
    <lineage>
        <taxon>Bacteria</taxon>
        <taxon>Pseudomonadati</taxon>
        <taxon>Pseudomonadota</taxon>
        <taxon>Betaproteobacteria</taxon>
        <taxon>Neisseriales</taxon>
        <taxon>Chitinibacteraceae</taxon>
        <taxon>Chitinimonas</taxon>
    </lineage>
</organism>
<dbReference type="Proteomes" id="UP000317550">
    <property type="component" value="Chromosome"/>
</dbReference>
<evidence type="ECO:0000256" key="1">
    <source>
        <dbReference type="ARBA" id="ARBA00004196"/>
    </source>
</evidence>
<name>A0A516SH05_9NEIS</name>
<dbReference type="OrthoDB" id="8591749at2"/>
<dbReference type="Pfam" id="PF09375">
    <property type="entry name" value="Peptidase_M75"/>
    <property type="match status" value="1"/>
</dbReference>
<evidence type="ECO:0000256" key="2">
    <source>
        <dbReference type="ARBA" id="ARBA00022729"/>
    </source>
</evidence>
<dbReference type="InterPro" id="IPR038352">
    <property type="entry name" value="Imelysin_sf"/>
</dbReference>
<dbReference type="GO" id="GO:0030313">
    <property type="term" value="C:cell envelope"/>
    <property type="evidence" value="ECO:0007669"/>
    <property type="project" value="UniProtKB-SubCell"/>
</dbReference>
<keyword evidence="5" id="KW-1185">Reference proteome</keyword>
<gene>
    <name evidence="4" type="ORF">FNU76_14360</name>
</gene>
<evidence type="ECO:0000259" key="3">
    <source>
        <dbReference type="Pfam" id="PF09375"/>
    </source>
</evidence>
<dbReference type="AlphaFoldDB" id="A0A516SH05"/>
<protein>
    <submittedName>
        <fullName evidence="4">Imelysin family protein</fullName>
    </submittedName>
</protein>
<feature type="domain" description="Imelysin-like" evidence="3">
    <location>
        <begin position="1"/>
        <end position="268"/>
    </location>
</feature>